<reference evidence="3" key="1">
    <citation type="journal article" date="2023" name="Front. Mar. Sci.">
        <title>A new Merluccius polli reference genome to investigate the effects of global change in West African waters.</title>
        <authorList>
            <person name="Mateo J.L."/>
            <person name="Blanco-Fernandez C."/>
            <person name="Garcia-Vazquez E."/>
            <person name="Machado-Schiaffino G."/>
        </authorList>
    </citation>
    <scope>NUCLEOTIDE SEQUENCE</scope>
    <source>
        <strain evidence="3">C29</strain>
        <tissue evidence="3">Fin</tissue>
    </source>
</reference>
<dbReference type="AlphaFoldDB" id="A0AA47MVL6"/>
<name>A0AA47MVL6_MERPO</name>
<evidence type="ECO:0000313" key="3">
    <source>
        <dbReference type="EMBL" id="KAK0147508.1"/>
    </source>
</evidence>
<evidence type="ECO:0000256" key="2">
    <source>
        <dbReference type="SAM" id="Phobius"/>
    </source>
</evidence>
<keyword evidence="2" id="KW-1133">Transmembrane helix</keyword>
<keyword evidence="4" id="KW-1185">Reference proteome</keyword>
<gene>
    <name evidence="3" type="ORF">N1851_013016</name>
</gene>
<dbReference type="Proteomes" id="UP001174136">
    <property type="component" value="Unassembled WGS sequence"/>
</dbReference>
<proteinExistence type="predicted"/>
<protein>
    <recommendedName>
        <fullName evidence="5">Protein huluwa-like</fullName>
    </recommendedName>
</protein>
<accession>A0AA47MVL6</accession>
<feature type="transmembrane region" description="Helical" evidence="2">
    <location>
        <begin position="20"/>
        <end position="43"/>
    </location>
</feature>
<feature type="region of interest" description="Disordered" evidence="1">
    <location>
        <begin position="99"/>
        <end position="155"/>
    </location>
</feature>
<feature type="compositionally biased region" description="Low complexity" evidence="1">
    <location>
        <begin position="99"/>
        <end position="118"/>
    </location>
</feature>
<organism evidence="3 4">
    <name type="scientific">Merluccius polli</name>
    <name type="common">Benguela hake</name>
    <name type="synonym">Merluccius cadenati</name>
    <dbReference type="NCBI Taxonomy" id="89951"/>
    <lineage>
        <taxon>Eukaryota</taxon>
        <taxon>Metazoa</taxon>
        <taxon>Chordata</taxon>
        <taxon>Craniata</taxon>
        <taxon>Vertebrata</taxon>
        <taxon>Euteleostomi</taxon>
        <taxon>Actinopterygii</taxon>
        <taxon>Neopterygii</taxon>
        <taxon>Teleostei</taxon>
        <taxon>Neoteleostei</taxon>
        <taxon>Acanthomorphata</taxon>
        <taxon>Zeiogadaria</taxon>
        <taxon>Gadariae</taxon>
        <taxon>Gadiformes</taxon>
        <taxon>Gadoidei</taxon>
        <taxon>Merlucciidae</taxon>
        <taxon>Merluccius</taxon>
    </lineage>
</organism>
<dbReference type="EMBL" id="JAOPHQ010002299">
    <property type="protein sequence ID" value="KAK0147508.1"/>
    <property type="molecule type" value="Genomic_DNA"/>
</dbReference>
<sequence length="346" mass="36807">MSQVGVAPPKPQDAFPVTTLTTLILSLLPCVVVLLLLNCVFLAHKLLRMSKSKTQRHRYRRDSQQETLLDPRVSTRTAEARFFPDRELRRIYASASASKPAAAAAAPPRPLTSSRTSSAGGDHHLHHHGMRFLRPDGATGTGTGTGSGSLTTAPSTILAHSGDVKVLRGVGGPGPVGWGGCALFLRRSGDSDADADTRSDHVPPNSPAVDFLLQGQLLKSLDGVRRSSTLESLANMNDHAGLPPLPPPPLDKVELECEYPLHHNSVAMMTSSCLSTSMVGPGLDSDFGASAGVSLRIVSADSDGLANGAVAVALEWDYYDPCYIQQNSAPVHKASRPCIHAKQYWV</sequence>
<evidence type="ECO:0000313" key="4">
    <source>
        <dbReference type="Proteomes" id="UP001174136"/>
    </source>
</evidence>
<evidence type="ECO:0000256" key="1">
    <source>
        <dbReference type="SAM" id="MobiDB-lite"/>
    </source>
</evidence>
<keyword evidence="2" id="KW-0472">Membrane</keyword>
<evidence type="ECO:0008006" key="5">
    <source>
        <dbReference type="Google" id="ProtNLM"/>
    </source>
</evidence>
<keyword evidence="2" id="KW-0812">Transmembrane</keyword>
<comment type="caution">
    <text evidence="3">The sequence shown here is derived from an EMBL/GenBank/DDBJ whole genome shotgun (WGS) entry which is preliminary data.</text>
</comment>